<feature type="domain" description="Cyclic nucleotide-binding" evidence="4">
    <location>
        <begin position="20"/>
        <end position="140"/>
    </location>
</feature>
<dbReference type="InterPro" id="IPR036388">
    <property type="entry name" value="WH-like_DNA-bd_sf"/>
</dbReference>
<name>A0A1B1ALP7_9PROT</name>
<dbReference type="InterPro" id="IPR000595">
    <property type="entry name" value="cNMP-bd_dom"/>
</dbReference>
<protein>
    <recommendedName>
        <fullName evidence="8">Crp/Fnr family transcriptional regulator</fullName>
    </recommendedName>
</protein>
<dbReference type="InParanoid" id="A0A1B1ALP7"/>
<keyword evidence="7" id="KW-1185">Reference proteome</keyword>
<evidence type="ECO:0000313" key="7">
    <source>
        <dbReference type="Proteomes" id="UP000092498"/>
    </source>
</evidence>
<dbReference type="PANTHER" id="PTHR24567:SF26">
    <property type="entry name" value="REGULATORY PROTEIN YEIL"/>
    <property type="match status" value="1"/>
</dbReference>
<dbReference type="KEGG" id="cbot:ATE48_16995"/>
<proteinExistence type="predicted"/>
<feature type="domain" description="HTH crp-type" evidence="5">
    <location>
        <begin position="154"/>
        <end position="226"/>
    </location>
</feature>
<dbReference type="PROSITE" id="PS51063">
    <property type="entry name" value="HTH_CRP_2"/>
    <property type="match status" value="1"/>
</dbReference>
<accession>A0A1B1ALP7</accession>
<dbReference type="Pfam" id="PF13545">
    <property type="entry name" value="HTH_Crp_2"/>
    <property type="match status" value="1"/>
</dbReference>
<sequence>MIIKTLSPEEARQRLREVRILADVARFDLDALAANATWKEVEPGEEVVSHLTRDTHVFFAVEGTFNAKLQTAHGRQVAIRQMTAGSHFGEIAALTNTPRSVWVVAETAGLVAECPAEAFSDLLARSGSFALAVAAHLARNVVALTDRVFELAALEMRFRVYAELLRLAAAGEQTSDGVLIREAPTHEAIASAVGAQREAVNRELRNLAKAGVIQQTKRELLIIDIEQLRESLHRRAGATTSEAVDWRL</sequence>
<dbReference type="InterPro" id="IPR018490">
    <property type="entry name" value="cNMP-bd_dom_sf"/>
</dbReference>
<dbReference type="Gene3D" id="2.60.120.10">
    <property type="entry name" value="Jelly Rolls"/>
    <property type="match status" value="1"/>
</dbReference>
<dbReference type="PANTHER" id="PTHR24567">
    <property type="entry name" value="CRP FAMILY TRANSCRIPTIONAL REGULATORY PROTEIN"/>
    <property type="match status" value="1"/>
</dbReference>
<evidence type="ECO:0000256" key="1">
    <source>
        <dbReference type="ARBA" id="ARBA00023015"/>
    </source>
</evidence>
<dbReference type="CDD" id="cd00038">
    <property type="entry name" value="CAP_ED"/>
    <property type="match status" value="1"/>
</dbReference>
<dbReference type="EMBL" id="CP013244">
    <property type="protein sequence ID" value="ANP47484.1"/>
    <property type="molecule type" value="Genomic_DNA"/>
</dbReference>
<dbReference type="GO" id="GO:0005829">
    <property type="term" value="C:cytosol"/>
    <property type="evidence" value="ECO:0007669"/>
    <property type="project" value="TreeGrafter"/>
</dbReference>
<dbReference type="InterPro" id="IPR050397">
    <property type="entry name" value="Env_Response_Regulators"/>
</dbReference>
<keyword evidence="3" id="KW-0804">Transcription</keyword>
<dbReference type="RefSeq" id="WP_066773662.1">
    <property type="nucleotide sequence ID" value="NZ_CP013244.1"/>
</dbReference>
<dbReference type="SMART" id="SM00419">
    <property type="entry name" value="HTH_CRP"/>
    <property type="match status" value="1"/>
</dbReference>
<dbReference type="Gene3D" id="1.10.10.10">
    <property type="entry name" value="Winged helix-like DNA-binding domain superfamily/Winged helix DNA-binding domain"/>
    <property type="match status" value="1"/>
</dbReference>
<dbReference type="Proteomes" id="UP000092498">
    <property type="component" value="Chromosome"/>
</dbReference>
<evidence type="ECO:0000256" key="3">
    <source>
        <dbReference type="ARBA" id="ARBA00023163"/>
    </source>
</evidence>
<dbReference type="InterPro" id="IPR012318">
    <property type="entry name" value="HTH_CRP"/>
</dbReference>
<evidence type="ECO:0008006" key="8">
    <source>
        <dbReference type="Google" id="ProtNLM"/>
    </source>
</evidence>
<dbReference type="STRING" id="1759059.ATE48_16995"/>
<gene>
    <name evidence="6" type="ORF">ATE48_16995</name>
</gene>
<dbReference type="InterPro" id="IPR036390">
    <property type="entry name" value="WH_DNA-bd_sf"/>
</dbReference>
<dbReference type="SMART" id="SM00100">
    <property type="entry name" value="cNMP"/>
    <property type="match status" value="1"/>
</dbReference>
<dbReference type="GO" id="GO:0003700">
    <property type="term" value="F:DNA-binding transcription factor activity"/>
    <property type="evidence" value="ECO:0007669"/>
    <property type="project" value="TreeGrafter"/>
</dbReference>
<evidence type="ECO:0000259" key="5">
    <source>
        <dbReference type="PROSITE" id="PS51063"/>
    </source>
</evidence>
<dbReference type="GO" id="GO:0003677">
    <property type="term" value="F:DNA binding"/>
    <property type="evidence" value="ECO:0007669"/>
    <property type="project" value="UniProtKB-KW"/>
</dbReference>
<organism evidence="6 7">
    <name type="scientific">Candidatus Viadribacter manganicus</name>
    <dbReference type="NCBI Taxonomy" id="1759059"/>
    <lineage>
        <taxon>Bacteria</taxon>
        <taxon>Pseudomonadati</taxon>
        <taxon>Pseudomonadota</taxon>
        <taxon>Alphaproteobacteria</taxon>
        <taxon>Hyphomonadales</taxon>
        <taxon>Hyphomonadaceae</taxon>
        <taxon>Candidatus Viadribacter</taxon>
    </lineage>
</organism>
<dbReference type="AlphaFoldDB" id="A0A1B1ALP7"/>
<dbReference type="PROSITE" id="PS50042">
    <property type="entry name" value="CNMP_BINDING_3"/>
    <property type="match status" value="1"/>
</dbReference>
<reference evidence="6 7" key="1">
    <citation type="submission" date="2015-11" db="EMBL/GenBank/DDBJ databases">
        <title>Whole-Genome Sequence of Candidatus Oderbacter manganicum from the National Park Lower Oder Valley, Germany.</title>
        <authorList>
            <person name="Braun B."/>
            <person name="Liere K."/>
            <person name="Szewzyk U."/>
        </authorList>
    </citation>
    <scope>NUCLEOTIDE SEQUENCE [LARGE SCALE GENOMIC DNA]</scope>
    <source>
        <strain evidence="6 7">OTSz_A_272</strain>
    </source>
</reference>
<dbReference type="SUPFAM" id="SSF46785">
    <property type="entry name" value="Winged helix' DNA-binding domain"/>
    <property type="match status" value="1"/>
</dbReference>
<dbReference type="SUPFAM" id="SSF51206">
    <property type="entry name" value="cAMP-binding domain-like"/>
    <property type="match status" value="1"/>
</dbReference>
<keyword evidence="1" id="KW-0805">Transcription regulation</keyword>
<dbReference type="OrthoDB" id="3182344at2"/>
<evidence type="ECO:0000256" key="2">
    <source>
        <dbReference type="ARBA" id="ARBA00023125"/>
    </source>
</evidence>
<dbReference type="InterPro" id="IPR014710">
    <property type="entry name" value="RmlC-like_jellyroll"/>
</dbReference>
<evidence type="ECO:0000313" key="6">
    <source>
        <dbReference type="EMBL" id="ANP47484.1"/>
    </source>
</evidence>
<dbReference type="Pfam" id="PF00027">
    <property type="entry name" value="cNMP_binding"/>
    <property type="match status" value="1"/>
</dbReference>
<evidence type="ECO:0000259" key="4">
    <source>
        <dbReference type="PROSITE" id="PS50042"/>
    </source>
</evidence>
<keyword evidence="2" id="KW-0238">DNA-binding</keyword>